<dbReference type="Gene3D" id="3.40.640.10">
    <property type="entry name" value="Type I PLP-dependent aspartate aminotransferase-like (Major domain)"/>
    <property type="match status" value="1"/>
</dbReference>
<proteinExistence type="inferred from homology"/>
<accession>A0A8J7Q153</accession>
<feature type="domain" description="HTH gntR-type" evidence="6">
    <location>
        <begin position="12"/>
        <end position="80"/>
    </location>
</feature>
<sequence length="457" mass="49713">MTIWTPTLQDNTPRYLALADALARDLATGRLRPGDRLPTHRELADLLGVTIGTISRGYAEAERRGLTVGEIGRGTFVRKQAGDDPWPRSPERASTVDFTLSLPVALPMERDLLAATLRELADEPDVNELLLYRPESADARQRQRAAAWLQRLGLAATPENLLVTAGSQHALNVVLSAVLGSGQVLLTEALTYPSMKSQARQYGVKLRAVAVDEGGLVPESLAQACLQEPRPKALYLIPSMHNPTTVTLSPQRREAVAALVTQHDLLLIEDDIFSFMMPDPPEPLAVRIPERAIYLSSVAKCLAPGLRTGFMMVPPPLRTRLLAAIHNTVWMAAPLMVEVATRWLADGTADRIIAAKREETQARQRLAAQILAPWTFAADPNGTHLWLTLPEPWSSDEFTARARECGVMVVGGGAFAVNRRDTPHAVRVSLGLPDRATLKCGLATIAEILSGTAGPNY</sequence>
<gene>
    <name evidence="7" type="ORF">J3U88_08540</name>
</gene>
<dbReference type="PROSITE" id="PS50949">
    <property type="entry name" value="HTH_GNTR"/>
    <property type="match status" value="1"/>
</dbReference>
<evidence type="ECO:0000256" key="3">
    <source>
        <dbReference type="ARBA" id="ARBA00023015"/>
    </source>
</evidence>
<dbReference type="InterPro" id="IPR051446">
    <property type="entry name" value="HTH_trans_reg/aminotransferase"/>
</dbReference>
<dbReference type="Proteomes" id="UP000664417">
    <property type="component" value="Unassembled WGS sequence"/>
</dbReference>
<dbReference type="InterPro" id="IPR036388">
    <property type="entry name" value="WH-like_DNA-bd_sf"/>
</dbReference>
<protein>
    <submittedName>
        <fullName evidence="7">PLP-dependent aminotransferase family protein</fullName>
    </submittedName>
</protein>
<keyword evidence="5" id="KW-0804">Transcription</keyword>
<dbReference type="InterPro" id="IPR036390">
    <property type="entry name" value="WH_DNA-bd_sf"/>
</dbReference>
<dbReference type="PANTHER" id="PTHR46577">
    <property type="entry name" value="HTH-TYPE TRANSCRIPTIONAL REGULATORY PROTEIN GABR"/>
    <property type="match status" value="1"/>
</dbReference>
<dbReference type="PANTHER" id="PTHR46577:SF1">
    <property type="entry name" value="HTH-TYPE TRANSCRIPTIONAL REGULATORY PROTEIN GABR"/>
    <property type="match status" value="1"/>
</dbReference>
<name>A0A8J7Q153_9BACT</name>
<evidence type="ECO:0000256" key="5">
    <source>
        <dbReference type="ARBA" id="ARBA00023163"/>
    </source>
</evidence>
<dbReference type="RefSeq" id="WP_207858301.1">
    <property type="nucleotide sequence ID" value="NZ_JAFREP010000006.1"/>
</dbReference>
<dbReference type="GO" id="GO:0003700">
    <property type="term" value="F:DNA-binding transcription factor activity"/>
    <property type="evidence" value="ECO:0007669"/>
    <property type="project" value="InterPro"/>
</dbReference>
<dbReference type="GO" id="GO:0008483">
    <property type="term" value="F:transaminase activity"/>
    <property type="evidence" value="ECO:0007669"/>
    <property type="project" value="UniProtKB-KW"/>
</dbReference>
<evidence type="ECO:0000313" key="7">
    <source>
        <dbReference type="EMBL" id="MBO1318502.1"/>
    </source>
</evidence>
<reference evidence="7" key="1">
    <citation type="submission" date="2021-03" db="EMBL/GenBank/DDBJ databases">
        <authorList>
            <person name="Wang G."/>
        </authorList>
    </citation>
    <scope>NUCLEOTIDE SEQUENCE</scope>
    <source>
        <strain evidence="7">KCTC 12899</strain>
    </source>
</reference>
<dbReference type="GO" id="GO:0003677">
    <property type="term" value="F:DNA binding"/>
    <property type="evidence" value="ECO:0007669"/>
    <property type="project" value="UniProtKB-KW"/>
</dbReference>
<dbReference type="SUPFAM" id="SSF53383">
    <property type="entry name" value="PLP-dependent transferases"/>
    <property type="match status" value="1"/>
</dbReference>
<dbReference type="SUPFAM" id="SSF46785">
    <property type="entry name" value="Winged helix' DNA-binding domain"/>
    <property type="match status" value="1"/>
</dbReference>
<dbReference type="InterPro" id="IPR015424">
    <property type="entry name" value="PyrdxlP-dep_Trfase"/>
</dbReference>
<dbReference type="SMART" id="SM00345">
    <property type="entry name" value="HTH_GNTR"/>
    <property type="match status" value="1"/>
</dbReference>
<evidence type="ECO:0000256" key="2">
    <source>
        <dbReference type="ARBA" id="ARBA00022898"/>
    </source>
</evidence>
<dbReference type="CDD" id="cd07377">
    <property type="entry name" value="WHTH_GntR"/>
    <property type="match status" value="1"/>
</dbReference>
<evidence type="ECO:0000313" key="8">
    <source>
        <dbReference type="Proteomes" id="UP000664417"/>
    </source>
</evidence>
<keyword evidence="7" id="KW-0808">Transferase</keyword>
<dbReference type="Pfam" id="PF00392">
    <property type="entry name" value="GntR"/>
    <property type="match status" value="1"/>
</dbReference>
<keyword evidence="2" id="KW-0663">Pyridoxal phosphate</keyword>
<dbReference type="Gene3D" id="1.10.10.10">
    <property type="entry name" value="Winged helix-like DNA-binding domain superfamily/Winged helix DNA-binding domain"/>
    <property type="match status" value="1"/>
</dbReference>
<dbReference type="InterPro" id="IPR004839">
    <property type="entry name" value="Aminotransferase_I/II_large"/>
</dbReference>
<dbReference type="CDD" id="cd00609">
    <property type="entry name" value="AAT_like"/>
    <property type="match status" value="1"/>
</dbReference>
<evidence type="ECO:0000256" key="4">
    <source>
        <dbReference type="ARBA" id="ARBA00023125"/>
    </source>
</evidence>
<evidence type="ECO:0000259" key="6">
    <source>
        <dbReference type="PROSITE" id="PS50949"/>
    </source>
</evidence>
<dbReference type="EMBL" id="JAFREP010000006">
    <property type="protein sequence ID" value="MBO1318502.1"/>
    <property type="molecule type" value="Genomic_DNA"/>
</dbReference>
<keyword evidence="7" id="KW-0032">Aminotransferase</keyword>
<evidence type="ECO:0000256" key="1">
    <source>
        <dbReference type="ARBA" id="ARBA00005384"/>
    </source>
</evidence>
<comment type="similarity">
    <text evidence="1">In the C-terminal section; belongs to the class-I pyridoxal-phosphate-dependent aminotransferase family.</text>
</comment>
<dbReference type="InterPro" id="IPR015421">
    <property type="entry name" value="PyrdxlP-dep_Trfase_major"/>
</dbReference>
<dbReference type="Pfam" id="PF00155">
    <property type="entry name" value="Aminotran_1_2"/>
    <property type="match status" value="1"/>
</dbReference>
<dbReference type="InterPro" id="IPR000524">
    <property type="entry name" value="Tscrpt_reg_HTH_GntR"/>
</dbReference>
<comment type="caution">
    <text evidence="7">The sequence shown here is derived from an EMBL/GenBank/DDBJ whole genome shotgun (WGS) entry which is preliminary data.</text>
</comment>
<keyword evidence="3" id="KW-0805">Transcription regulation</keyword>
<dbReference type="InterPro" id="IPR015422">
    <property type="entry name" value="PyrdxlP-dep_Trfase_small"/>
</dbReference>
<dbReference type="AlphaFoldDB" id="A0A8J7Q153"/>
<keyword evidence="4" id="KW-0238">DNA-binding</keyword>
<organism evidence="7 8">
    <name type="scientific">Acanthopleuribacter pedis</name>
    <dbReference type="NCBI Taxonomy" id="442870"/>
    <lineage>
        <taxon>Bacteria</taxon>
        <taxon>Pseudomonadati</taxon>
        <taxon>Acidobacteriota</taxon>
        <taxon>Holophagae</taxon>
        <taxon>Acanthopleuribacterales</taxon>
        <taxon>Acanthopleuribacteraceae</taxon>
        <taxon>Acanthopleuribacter</taxon>
    </lineage>
</organism>
<dbReference type="Gene3D" id="3.90.1150.10">
    <property type="entry name" value="Aspartate Aminotransferase, domain 1"/>
    <property type="match status" value="1"/>
</dbReference>
<dbReference type="GO" id="GO:0030170">
    <property type="term" value="F:pyridoxal phosphate binding"/>
    <property type="evidence" value="ECO:0007669"/>
    <property type="project" value="InterPro"/>
</dbReference>
<keyword evidence="8" id="KW-1185">Reference proteome</keyword>